<reference evidence="8 9" key="1">
    <citation type="submission" date="2018-08" db="EMBL/GenBank/DDBJ databases">
        <title>A genome reference for cultivated species of the human gut microbiota.</title>
        <authorList>
            <person name="Zou Y."/>
            <person name="Xue W."/>
            <person name="Luo G."/>
        </authorList>
    </citation>
    <scope>NUCLEOTIDE SEQUENCE [LARGE SCALE GENOMIC DNA]</scope>
    <source>
        <strain evidence="6 8">AF45-17</strain>
        <strain evidence="7 9">AM28-39</strain>
    </source>
</reference>
<dbReference type="InterPro" id="IPR003439">
    <property type="entry name" value="ABC_transporter-like_ATP-bd"/>
</dbReference>
<dbReference type="PANTHER" id="PTHR42734">
    <property type="entry name" value="METAL TRANSPORT SYSTEM ATP-BINDING PROTEIN TM_0124-RELATED"/>
    <property type="match status" value="1"/>
</dbReference>
<dbReference type="OrthoDB" id="9806726at2"/>
<dbReference type="GO" id="GO:0005524">
    <property type="term" value="F:ATP binding"/>
    <property type="evidence" value="ECO:0007669"/>
    <property type="project" value="UniProtKB-KW"/>
</dbReference>
<dbReference type="PANTHER" id="PTHR42734:SF17">
    <property type="entry name" value="METAL TRANSPORT SYSTEM ATP-BINDING PROTEIN TM_0124-RELATED"/>
    <property type="match status" value="1"/>
</dbReference>
<evidence type="ECO:0000256" key="2">
    <source>
        <dbReference type="ARBA" id="ARBA00022448"/>
    </source>
</evidence>
<keyword evidence="2" id="KW-0813">Transport</keyword>
<comment type="similarity">
    <text evidence="1">Belongs to the ABC transporter superfamily.</text>
</comment>
<evidence type="ECO:0000256" key="1">
    <source>
        <dbReference type="ARBA" id="ARBA00005417"/>
    </source>
</evidence>
<dbReference type="RefSeq" id="WP_117528872.1">
    <property type="nucleotide sequence ID" value="NZ_JAQDKA010000013.1"/>
</dbReference>
<evidence type="ECO:0000256" key="3">
    <source>
        <dbReference type="ARBA" id="ARBA00022741"/>
    </source>
</evidence>
<evidence type="ECO:0000313" key="8">
    <source>
        <dbReference type="Proteomes" id="UP000260773"/>
    </source>
</evidence>
<keyword evidence="4 7" id="KW-0067">ATP-binding</keyword>
<feature type="domain" description="ABC transporter" evidence="5">
    <location>
        <begin position="6"/>
        <end position="234"/>
    </location>
</feature>
<dbReference type="EMBL" id="QVFD01000006">
    <property type="protein sequence ID" value="RGC47694.1"/>
    <property type="molecule type" value="Genomic_DNA"/>
</dbReference>
<dbReference type="SUPFAM" id="SSF52540">
    <property type="entry name" value="P-loop containing nucleoside triphosphate hydrolases"/>
    <property type="match status" value="1"/>
</dbReference>
<evidence type="ECO:0000313" key="9">
    <source>
        <dbReference type="Proteomes" id="UP000261231"/>
    </source>
</evidence>
<name>A0A3E2XM30_9FIRM</name>
<dbReference type="Gene3D" id="3.40.50.300">
    <property type="entry name" value="P-loop containing nucleotide triphosphate hydrolases"/>
    <property type="match status" value="1"/>
</dbReference>
<dbReference type="InterPro" id="IPR050153">
    <property type="entry name" value="Metal_Ion_Import_ABC"/>
</dbReference>
<dbReference type="Pfam" id="PF00005">
    <property type="entry name" value="ABC_tran"/>
    <property type="match status" value="1"/>
</dbReference>
<evidence type="ECO:0000256" key="4">
    <source>
        <dbReference type="ARBA" id="ARBA00022840"/>
    </source>
</evidence>
<keyword evidence="9" id="KW-1185">Reference proteome</keyword>
<dbReference type="AlphaFoldDB" id="A0A3E2XM30"/>
<dbReference type="GO" id="GO:0016887">
    <property type="term" value="F:ATP hydrolysis activity"/>
    <property type="evidence" value="ECO:0007669"/>
    <property type="project" value="InterPro"/>
</dbReference>
<proteinExistence type="inferred from homology"/>
<evidence type="ECO:0000313" key="6">
    <source>
        <dbReference type="EMBL" id="RGB76138.1"/>
    </source>
</evidence>
<sequence length="236" mass="26217">MSILEVRDVSIIYSDDKRVAVEHASFKIEAGEYACIIGSNGSGKSTLVKGIVGLVPVTSGEVIHALSPEQYAYLSQITEVERDFPATVREVVLTGMQRSGRRFPFYTREDRKKAADAMETLDITDLADYRIGNLSGGQKQRVLLARALCREPKLLILDEPCAGLDPAITAEFYSLIDHINKKQGVTILMVSHDLDQVEQYASHIIMMNQTVEFDGGHEAWCRKCAQEGGHYHDTVN</sequence>
<dbReference type="Proteomes" id="UP000261231">
    <property type="component" value="Unassembled WGS sequence"/>
</dbReference>
<protein>
    <submittedName>
        <fullName evidence="7">ABC transporter ATP-binding protein</fullName>
    </submittedName>
</protein>
<dbReference type="InterPro" id="IPR003593">
    <property type="entry name" value="AAA+_ATPase"/>
</dbReference>
<accession>A0A3E2XM30</accession>
<evidence type="ECO:0000259" key="5">
    <source>
        <dbReference type="PROSITE" id="PS50893"/>
    </source>
</evidence>
<dbReference type="InterPro" id="IPR017871">
    <property type="entry name" value="ABC_transporter-like_CS"/>
</dbReference>
<dbReference type="Proteomes" id="UP000260773">
    <property type="component" value="Unassembled WGS sequence"/>
</dbReference>
<dbReference type="InterPro" id="IPR027417">
    <property type="entry name" value="P-loop_NTPase"/>
</dbReference>
<dbReference type="SMART" id="SM00382">
    <property type="entry name" value="AAA"/>
    <property type="match status" value="1"/>
</dbReference>
<dbReference type="PROSITE" id="PS50893">
    <property type="entry name" value="ABC_TRANSPORTER_2"/>
    <property type="match status" value="1"/>
</dbReference>
<comment type="caution">
    <text evidence="7">The sequence shown here is derived from an EMBL/GenBank/DDBJ whole genome shotgun (WGS) entry which is preliminary data.</text>
</comment>
<organism evidence="7 9">
    <name type="scientific">Coprococcus catus</name>
    <dbReference type="NCBI Taxonomy" id="116085"/>
    <lineage>
        <taxon>Bacteria</taxon>
        <taxon>Bacillati</taxon>
        <taxon>Bacillota</taxon>
        <taxon>Clostridia</taxon>
        <taxon>Lachnospirales</taxon>
        <taxon>Lachnospiraceae</taxon>
        <taxon>Coprococcus</taxon>
    </lineage>
</organism>
<dbReference type="CDD" id="cd03235">
    <property type="entry name" value="ABC_Metallic_Cations"/>
    <property type="match status" value="1"/>
</dbReference>
<gene>
    <name evidence="6" type="ORF">DW070_13415</name>
    <name evidence="7" type="ORF">DW747_08480</name>
</gene>
<dbReference type="EMBL" id="QVEP01000041">
    <property type="protein sequence ID" value="RGB76138.1"/>
    <property type="molecule type" value="Genomic_DNA"/>
</dbReference>
<keyword evidence="3" id="KW-0547">Nucleotide-binding</keyword>
<evidence type="ECO:0000313" key="7">
    <source>
        <dbReference type="EMBL" id="RGC47694.1"/>
    </source>
</evidence>
<dbReference type="PROSITE" id="PS00211">
    <property type="entry name" value="ABC_TRANSPORTER_1"/>
    <property type="match status" value="1"/>
</dbReference>